<dbReference type="EMBL" id="BKCJ011110827">
    <property type="protein sequence ID" value="GFC87544.1"/>
    <property type="molecule type" value="Genomic_DNA"/>
</dbReference>
<organism evidence="1">
    <name type="scientific">Tanacetum cinerariifolium</name>
    <name type="common">Dalmatian daisy</name>
    <name type="synonym">Chrysanthemum cinerariifolium</name>
    <dbReference type="NCBI Taxonomy" id="118510"/>
    <lineage>
        <taxon>Eukaryota</taxon>
        <taxon>Viridiplantae</taxon>
        <taxon>Streptophyta</taxon>
        <taxon>Embryophyta</taxon>
        <taxon>Tracheophyta</taxon>
        <taxon>Spermatophyta</taxon>
        <taxon>Magnoliopsida</taxon>
        <taxon>eudicotyledons</taxon>
        <taxon>Gunneridae</taxon>
        <taxon>Pentapetalae</taxon>
        <taxon>asterids</taxon>
        <taxon>campanulids</taxon>
        <taxon>Asterales</taxon>
        <taxon>Asteraceae</taxon>
        <taxon>Asteroideae</taxon>
        <taxon>Anthemideae</taxon>
        <taxon>Anthemidinae</taxon>
        <taxon>Tanacetum</taxon>
    </lineage>
</organism>
<reference evidence="1" key="1">
    <citation type="journal article" date="2019" name="Sci. Rep.">
        <title>Draft genome of Tanacetum cinerariifolium, the natural source of mosquito coil.</title>
        <authorList>
            <person name="Yamashiro T."/>
            <person name="Shiraishi A."/>
            <person name="Satake H."/>
            <person name="Nakayama K."/>
        </authorList>
    </citation>
    <scope>NUCLEOTIDE SEQUENCE</scope>
</reference>
<evidence type="ECO:0000313" key="1">
    <source>
        <dbReference type="EMBL" id="GFC87544.1"/>
    </source>
</evidence>
<proteinExistence type="predicted"/>
<accession>A0A699RX64</accession>
<name>A0A699RX64_TANCI</name>
<gene>
    <name evidence="1" type="ORF">Tci_859514</name>
</gene>
<dbReference type="AlphaFoldDB" id="A0A699RX64"/>
<sequence length="105" mass="11469">MLIVVPFLNLELGDSDDPPLGVYIESRFPVNNEPVELLTFSPPVRNSPKGVLVIVYRLLLPPNDIQALSGCYMTPSSIHRVLQSERCTGSSAKADSLADACRDLD</sequence>
<comment type="caution">
    <text evidence="1">The sequence shown here is derived from an EMBL/GenBank/DDBJ whole genome shotgun (WGS) entry which is preliminary data.</text>
</comment>
<protein>
    <submittedName>
        <fullName evidence="1">Uncharacterized protein</fullName>
    </submittedName>
</protein>
<feature type="non-terminal residue" evidence="1">
    <location>
        <position position="105"/>
    </location>
</feature>